<feature type="binding site" evidence="9">
    <location>
        <position position="14"/>
    </location>
    <ligand>
        <name>Ca(2+)</name>
        <dbReference type="ChEBI" id="CHEBI:29108"/>
        <label>1</label>
    </ligand>
</feature>
<dbReference type="PROSITE" id="PS50873">
    <property type="entry name" value="PEROXIDASE_4"/>
    <property type="match status" value="1"/>
</dbReference>
<keyword evidence="4" id="KW-0575">Peroxidase</keyword>
<evidence type="ECO:0000256" key="11">
    <source>
        <dbReference type="RuleBase" id="RU004241"/>
    </source>
</evidence>
<dbReference type="PANTHER" id="PTHR31235">
    <property type="entry name" value="PEROXIDASE 25-RELATED"/>
    <property type="match status" value="1"/>
</dbReference>
<dbReference type="Gene3D" id="1.10.520.10">
    <property type="match status" value="1"/>
</dbReference>
<feature type="binding site" evidence="9">
    <location>
        <position position="5"/>
    </location>
    <ligand>
        <name>Ca(2+)</name>
        <dbReference type="ChEBI" id="CHEBI:29108"/>
        <label>1</label>
    </ligand>
</feature>
<dbReference type="EC" id="1.11.1.7" evidence="3"/>
<dbReference type="GO" id="GO:0140825">
    <property type="term" value="F:lactoperoxidase activity"/>
    <property type="evidence" value="ECO:0007669"/>
    <property type="project" value="UniProtKB-EC"/>
</dbReference>
<organism evidence="13 14">
    <name type="scientific">Salix dunnii</name>
    <dbReference type="NCBI Taxonomy" id="1413687"/>
    <lineage>
        <taxon>Eukaryota</taxon>
        <taxon>Viridiplantae</taxon>
        <taxon>Streptophyta</taxon>
        <taxon>Embryophyta</taxon>
        <taxon>Tracheophyta</taxon>
        <taxon>Spermatophyta</taxon>
        <taxon>Magnoliopsida</taxon>
        <taxon>eudicotyledons</taxon>
        <taxon>Gunneridae</taxon>
        <taxon>Pentapetalae</taxon>
        <taxon>rosids</taxon>
        <taxon>fabids</taxon>
        <taxon>Malpighiales</taxon>
        <taxon>Salicaceae</taxon>
        <taxon>Saliceae</taxon>
        <taxon>Salix</taxon>
    </lineage>
</organism>
<keyword evidence="8" id="KW-0408">Iron</keyword>
<accession>A0A835J7C7</accession>
<feature type="disulfide bond" evidence="10">
    <location>
        <begin position="6"/>
        <end position="11"/>
    </location>
</feature>
<feature type="binding site" evidence="9">
    <location>
        <position position="8"/>
    </location>
    <ligand>
        <name>Ca(2+)</name>
        <dbReference type="ChEBI" id="CHEBI:29108"/>
        <label>1</label>
    </ligand>
</feature>
<evidence type="ECO:0000256" key="8">
    <source>
        <dbReference type="ARBA" id="ARBA00023004"/>
    </source>
</evidence>
<evidence type="ECO:0000256" key="7">
    <source>
        <dbReference type="ARBA" id="ARBA00023002"/>
    </source>
</evidence>
<keyword evidence="5" id="KW-0349">Heme</keyword>
<evidence type="ECO:0000256" key="3">
    <source>
        <dbReference type="ARBA" id="ARBA00012313"/>
    </source>
</evidence>
<keyword evidence="6 9" id="KW-0479">Metal-binding</keyword>
<dbReference type="AlphaFoldDB" id="A0A835J7C7"/>
<dbReference type="GO" id="GO:0020037">
    <property type="term" value="F:heme binding"/>
    <property type="evidence" value="ECO:0007669"/>
    <property type="project" value="InterPro"/>
</dbReference>
<dbReference type="SUPFAM" id="SSF48113">
    <property type="entry name" value="Heme-dependent peroxidases"/>
    <property type="match status" value="1"/>
</dbReference>
<dbReference type="InterPro" id="IPR000823">
    <property type="entry name" value="Peroxidase_pln"/>
</dbReference>
<dbReference type="PRINTS" id="PR00458">
    <property type="entry name" value="PEROXIDASE"/>
</dbReference>
<evidence type="ECO:0000256" key="10">
    <source>
        <dbReference type="PIRSR" id="PIRSR600823-5"/>
    </source>
</evidence>
<evidence type="ECO:0000256" key="1">
    <source>
        <dbReference type="ARBA" id="ARBA00000189"/>
    </source>
</evidence>
<comment type="cofactor">
    <cofactor evidence="2">
        <name>heme b</name>
        <dbReference type="ChEBI" id="CHEBI:60344"/>
    </cofactor>
</comment>
<feature type="binding site" evidence="9">
    <location>
        <position position="10"/>
    </location>
    <ligand>
        <name>Ca(2+)</name>
        <dbReference type="ChEBI" id="CHEBI:29108"/>
        <label>1</label>
    </ligand>
</feature>
<comment type="cofactor">
    <cofactor evidence="9">
        <name>Ca(2+)</name>
        <dbReference type="ChEBI" id="CHEBI:29108"/>
    </cofactor>
    <text evidence="9">Binds 2 calcium ions per subunit.</text>
</comment>
<proteinExistence type="inferred from homology"/>
<dbReference type="GO" id="GO:0046872">
    <property type="term" value="F:metal ion binding"/>
    <property type="evidence" value="ECO:0007669"/>
    <property type="project" value="UniProtKB-KW"/>
</dbReference>
<dbReference type="OrthoDB" id="2113341at2759"/>
<keyword evidence="10" id="KW-1015">Disulfide bond</keyword>
<reference evidence="13 14" key="1">
    <citation type="submission" date="2020-10" db="EMBL/GenBank/DDBJ databases">
        <title>Plant Genome Project.</title>
        <authorList>
            <person name="Zhang R.-G."/>
        </authorList>
    </citation>
    <scope>NUCLEOTIDE SEQUENCE [LARGE SCALE GENOMIC DNA]</scope>
    <source>
        <strain evidence="13">FAFU-HL-1</strain>
        <tissue evidence="13">Leaf</tissue>
    </source>
</reference>
<evidence type="ECO:0000256" key="6">
    <source>
        <dbReference type="ARBA" id="ARBA00022723"/>
    </source>
</evidence>
<dbReference type="PRINTS" id="PR00461">
    <property type="entry name" value="PLPEROXIDASE"/>
</dbReference>
<dbReference type="InterPro" id="IPR010255">
    <property type="entry name" value="Haem_peroxidase_sf"/>
</dbReference>
<evidence type="ECO:0000256" key="9">
    <source>
        <dbReference type="PIRSR" id="PIRSR600823-3"/>
    </source>
</evidence>
<evidence type="ECO:0000256" key="4">
    <source>
        <dbReference type="ARBA" id="ARBA00022559"/>
    </source>
</evidence>
<feature type="binding site" evidence="9">
    <location>
        <position position="26"/>
    </location>
    <ligand>
        <name>Ca(2+)</name>
        <dbReference type="ChEBI" id="CHEBI:29108"/>
        <label>1</label>
    </ligand>
</feature>
<dbReference type="Proteomes" id="UP000657918">
    <property type="component" value="Unassembled WGS sequence"/>
</dbReference>
<comment type="similarity">
    <text evidence="11">Belongs to the peroxidase family.</text>
</comment>
<keyword evidence="9" id="KW-0106">Calcium</keyword>
<name>A0A835J7C7_9ROSI</name>
<protein>
    <recommendedName>
        <fullName evidence="3">peroxidase</fullName>
        <ecNumber evidence="3">1.11.1.7</ecNumber>
    </recommendedName>
</protein>
<dbReference type="InterPro" id="IPR002016">
    <property type="entry name" value="Haem_peroxidase"/>
</dbReference>
<sequence>MHFLDCFVRGCDASVLIKSTPGNTAERDHLANNPGLRGFEVIDEARAPIEAGCPHTVSCADILAFSARDSSCNVGGINHAVPAGRRD</sequence>
<dbReference type="EMBL" id="JADGMS010000017">
    <property type="protein sequence ID" value="KAF9663813.1"/>
    <property type="molecule type" value="Genomic_DNA"/>
</dbReference>
<gene>
    <name evidence="13" type="ORF">SADUNF_Sadunf17G0091000</name>
</gene>
<evidence type="ECO:0000313" key="13">
    <source>
        <dbReference type="EMBL" id="KAF9663813.1"/>
    </source>
</evidence>
<keyword evidence="7" id="KW-0560">Oxidoreductase</keyword>
<evidence type="ECO:0000256" key="2">
    <source>
        <dbReference type="ARBA" id="ARBA00001970"/>
    </source>
</evidence>
<evidence type="ECO:0000259" key="12">
    <source>
        <dbReference type="PROSITE" id="PS50873"/>
    </source>
</evidence>
<comment type="catalytic activity">
    <reaction evidence="1">
        <text>2 a phenolic donor + H2O2 = 2 a phenolic radical donor + 2 H2O</text>
        <dbReference type="Rhea" id="RHEA:56136"/>
        <dbReference type="ChEBI" id="CHEBI:15377"/>
        <dbReference type="ChEBI" id="CHEBI:16240"/>
        <dbReference type="ChEBI" id="CHEBI:139520"/>
        <dbReference type="ChEBI" id="CHEBI:139521"/>
        <dbReference type="EC" id="1.11.1.7"/>
    </reaction>
</comment>
<comment type="caution">
    <text evidence="13">The sequence shown here is derived from an EMBL/GenBank/DDBJ whole genome shotgun (WGS) entry which is preliminary data.</text>
</comment>
<dbReference type="Pfam" id="PF00141">
    <property type="entry name" value="peroxidase"/>
    <property type="match status" value="1"/>
</dbReference>
<feature type="domain" description="Plant heme peroxidase family profile" evidence="12">
    <location>
        <begin position="1"/>
        <end position="87"/>
    </location>
</feature>
<dbReference type="GO" id="GO:0006979">
    <property type="term" value="P:response to oxidative stress"/>
    <property type="evidence" value="ECO:0007669"/>
    <property type="project" value="InterPro"/>
</dbReference>
<evidence type="ECO:0000256" key="5">
    <source>
        <dbReference type="ARBA" id="ARBA00022617"/>
    </source>
</evidence>
<evidence type="ECO:0000313" key="14">
    <source>
        <dbReference type="Proteomes" id="UP000657918"/>
    </source>
</evidence>
<feature type="binding site" evidence="9">
    <location>
        <position position="12"/>
    </location>
    <ligand>
        <name>Ca(2+)</name>
        <dbReference type="ChEBI" id="CHEBI:29108"/>
        <label>1</label>
    </ligand>
</feature>
<keyword evidence="14" id="KW-1185">Reference proteome</keyword>